<dbReference type="InterPro" id="IPR033254">
    <property type="entry name" value="Plant_FLA"/>
</dbReference>
<feature type="chain" id="PRO_5043877239" evidence="10">
    <location>
        <begin position="21"/>
        <end position="470"/>
    </location>
</feature>
<accession>A0AAV8BU90</accession>
<keyword evidence="3" id="KW-1003">Cell membrane</keyword>
<comment type="subcellular location">
    <subcellularLocation>
        <location evidence="1">Cell membrane</location>
        <topology evidence="1">Lipid-anchor</topology>
        <topology evidence="1">GPI-anchor</topology>
    </subcellularLocation>
</comment>
<dbReference type="PROSITE" id="PS50213">
    <property type="entry name" value="FAS1"/>
    <property type="match status" value="1"/>
</dbReference>
<name>A0AAV8BU90_9POAL</name>
<feature type="signal peptide" evidence="10">
    <location>
        <begin position="1"/>
        <end position="20"/>
    </location>
</feature>
<feature type="compositionally biased region" description="Pro residues" evidence="8">
    <location>
        <begin position="362"/>
        <end position="382"/>
    </location>
</feature>
<evidence type="ECO:0000256" key="10">
    <source>
        <dbReference type="SAM" id="SignalP"/>
    </source>
</evidence>
<keyword evidence="4" id="KW-0325">Glycoprotein</keyword>
<keyword evidence="13" id="KW-1185">Reference proteome</keyword>
<dbReference type="InterPro" id="IPR036378">
    <property type="entry name" value="FAS1_dom_sf"/>
</dbReference>
<sequence>MAVYHLLILLSLTLLIPTNSHNITSILDDFPQYSVYNSFLSQTKVCDEINSYQTVTCLVLSNSLMSSLASKHSLAGIKNALRLLILLDYFDPQKLHDQTRGTTVLTPTLYQTSGDAPFNLRLVNISSLRSGKIGFASARPGSAYDATYIKSVTQIPYNLSVLEISAPITFPGLMDPPFAAPFNLTDLLEKAGCKIFASLITSSGVLAMYESAMDKGFTLFAPNDDAFKADGVPDLTKLSRTDLVTVLRYHALPSYSPKASLKTAKGPIATMASNGLGMYILWVTSRGYDVSLDTGIGTSRIASSVFDDTTMCILTVERLLLPSEMFNAAAPMPAAPSTVALVPSQAPSTAPLPNVSWRRPRPPTPKPPQPPTRKPRTPPPPNGHGHDHSPPQPPTPKPRAPPPPNGHDSPPPPDPIWPPPTPIVPFIAPAPDAPAPDEPYPGPSDGTVSPVACMAFIFLLVFIIGSILDE</sequence>
<evidence type="ECO:0000313" key="12">
    <source>
        <dbReference type="EMBL" id="KAJ4746751.1"/>
    </source>
</evidence>
<gene>
    <name evidence="12" type="ORF">LUZ62_081156</name>
</gene>
<dbReference type="AlphaFoldDB" id="A0AAV8BU90"/>
<keyword evidence="6 9" id="KW-0472">Membrane</keyword>
<organism evidence="12 13">
    <name type="scientific">Rhynchospora pubera</name>
    <dbReference type="NCBI Taxonomy" id="906938"/>
    <lineage>
        <taxon>Eukaryota</taxon>
        <taxon>Viridiplantae</taxon>
        <taxon>Streptophyta</taxon>
        <taxon>Embryophyta</taxon>
        <taxon>Tracheophyta</taxon>
        <taxon>Spermatophyta</taxon>
        <taxon>Magnoliopsida</taxon>
        <taxon>Liliopsida</taxon>
        <taxon>Poales</taxon>
        <taxon>Cyperaceae</taxon>
        <taxon>Cyperoideae</taxon>
        <taxon>Rhynchosporeae</taxon>
        <taxon>Rhynchospora</taxon>
    </lineage>
</organism>
<keyword evidence="9" id="KW-1133">Transmembrane helix</keyword>
<dbReference type="FunFam" id="2.30.180.10:FF:000008">
    <property type="entry name" value="Fasciclin-like arabinogalactan protein 10"/>
    <property type="match status" value="1"/>
</dbReference>
<keyword evidence="4" id="KW-0336">GPI-anchor</keyword>
<protein>
    <submittedName>
        <fullName evidence="12">Fasciclin-like arabinogalactan protein</fullName>
    </submittedName>
</protein>
<evidence type="ECO:0000256" key="3">
    <source>
        <dbReference type="ARBA" id="ARBA00022475"/>
    </source>
</evidence>
<dbReference type="PANTHER" id="PTHR32382:SF5">
    <property type="entry name" value="FASCICLIN-LIKE ARABINOGALACTAN PROTEIN 8"/>
    <property type="match status" value="1"/>
</dbReference>
<evidence type="ECO:0000256" key="4">
    <source>
        <dbReference type="ARBA" id="ARBA00022622"/>
    </source>
</evidence>
<dbReference type="Pfam" id="PF02469">
    <property type="entry name" value="Fasciclin"/>
    <property type="match status" value="1"/>
</dbReference>
<evidence type="ECO:0000256" key="6">
    <source>
        <dbReference type="ARBA" id="ARBA00023136"/>
    </source>
</evidence>
<evidence type="ECO:0000256" key="5">
    <source>
        <dbReference type="ARBA" id="ARBA00022729"/>
    </source>
</evidence>
<evidence type="ECO:0000256" key="2">
    <source>
        <dbReference type="ARBA" id="ARBA00007843"/>
    </source>
</evidence>
<feature type="domain" description="FAS1" evidence="11">
    <location>
        <begin position="180"/>
        <end position="320"/>
    </location>
</feature>
<dbReference type="GO" id="GO:0098552">
    <property type="term" value="C:side of membrane"/>
    <property type="evidence" value="ECO:0007669"/>
    <property type="project" value="UniProtKB-KW"/>
</dbReference>
<dbReference type="SUPFAM" id="SSF82153">
    <property type="entry name" value="FAS1 domain"/>
    <property type="match status" value="2"/>
</dbReference>
<comment type="similarity">
    <text evidence="2">Belongs to the fasciclin-like AGP family.</text>
</comment>
<keyword evidence="5 10" id="KW-0732">Signal</keyword>
<dbReference type="Proteomes" id="UP001140206">
    <property type="component" value="Chromosome 5"/>
</dbReference>
<keyword evidence="9" id="KW-0812">Transmembrane</keyword>
<feature type="compositionally biased region" description="Pro residues" evidence="8">
    <location>
        <begin position="431"/>
        <end position="442"/>
    </location>
</feature>
<feature type="transmembrane region" description="Helical" evidence="9">
    <location>
        <begin position="448"/>
        <end position="468"/>
    </location>
</feature>
<evidence type="ECO:0000256" key="7">
    <source>
        <dbReference type="ARBA" id="ARBA00023288"/>
    </source>
</evidence>
<evidence type="ECO:0000256" key="9">
    <source>
        <dbReference type="SAM" id="Phobius"/>
    </source>
</evidence>
<feature type="region of interest" description="Disordered" evidence="8">
    <location>
        <begin position="340"/>
        <end position="443"/>
    </location>
</feature>
<dbReference type="Gene3D" id="2.30.180.10">
    <property type="entry name" value="FAS1 domain"/>
    <property type="match status" value="1"/>
</dbReference>
<dbReference type="SMART" id="SM00554">
    <property type="entry name" value="FAS1"/>
    <property type="match status" value="1"/>
</dbReference>
<dbReference type="GO" id="GO:0005886">
    <property type="term" value="C:plasma membrane"/>
    <property type="evidence" value="ECO:0007669"/>
    <property type="project" value="UniProtKB-SubCell"/>
</dbReference>
<dbReference type="EMBL" id="JAMFTS010000005">
    <property type="protein sequence ID" value="KAJ4746751.1"/>
    <property type="molecule type" value="Genomic_DNA"/>
</dbReference>
<feature type="compositionally biased region" description="Pro residues" evidence="8">
    <location>
        <begin position="390"/>
        <end position="423"/>
    </location>
</feature>
<dbReference type="InterPro" id="IPR000782">
    <property type="entry name" value="FAS1_domain"/>
</dbReference>
<proteinExistence type="inferred from homology"/>
<evidence type="ECO:0000256" key="8">
    <source>
        <dbReference type="SAM" id="MobiDB-lite"/>
    </source>
</evidence>
<comment type="caution">
    <text evidence="12">The sequence shown here is derived from an EMBL/GenBank/DDBJ whole genome shotgun (WGS) entry which is preliminary data.</text>
</comment>
<keyword evidence="7" id="KW-0449">Lipoprotein</keyword>
<evidence type="ECO:0000259" key="11">
    <source>
        <dbReference type="PROSITE" id="PS50213"/>
    </source>
</evidence>
<evidence type="ECO:0000313" key="13">
    <source>
        <dbReference type="Proteomes" id="UP001140206"/>
    </source>
</evidence>
<reference evidence="12" key="1">
    <citation type="submission" date="2022-08" db="EMBL/GenBank/DDBJ databases">
        <authorList>
            <person name="Marques A."/>
        </authorList>
    </citation>
    <scope>NUCLEOTIDE SEQUENCE</scope>
    <source>
        <strain evidence="12">RhyPub2mFocal</strain>
        <tissue evidence="12">Leaves</tissue>
    </source>
</reference>
<dbReference type="PANTHER" id="PTHR32382">
    <property type="entry name" value="FASCICLIN-LIKE ARABINOGALACTAN PROTEIN"/>
    <property type="match status" value="1"/>
</dbReference>
<evidence type="ECO:0000256" key="1">
    <source>
        <dbReference type="ARBA" id="ARBA00004609"/>
    </source>
</evidence>